<evidence type="ECO:0000313" key="3">
    <source>
        <dbReference type="EMBL" id="QYN52416.1"/>
    </source>
</evidence>
<organism evidence="3 4">
    <name type="scientific">Lactobacillus panisapium</name>
    <dbReference type="NCBI Taxonomy" id="2012495"/>
    <lineage>
        <taxon>Bacteria</taxon>
        <taxon>Bacillati</taxon>
        <taxon>Bacillota</taxon>
        <taxon>Bacilli</taxon>
        <taxon>Lactobacillales</taxon>
        <taxon>Lactobacillaceae</taxon>
        <taxon>Lactobacillus</taxon>
    </lineage>
</organism>
<proteinExistence type="predicted"/>
<reference evidence="3 4" key="1">
    <citation type="submission" date="2020-01" db="EMBL/GenBank/DDBJ databases">
        <title>Vast differences in strain-level diversity in the gut microbiota of two closely related honey bee species.</title>
        <authorList>
            <person name="Ellegaard K.M."/>
            <person name="Suenami S."/>
            <person name="Miyazaki R."/>
            <person name="Engel P."/>
        </authorList>
    </citation>
    <scope>NUCLEOTIDE SEQUENCE [LARGE SCALE GENOMIC DNA]</scope>
    <source>
        <strain evidence="3 4">ESL0416</strain>
    </source>
</reference>
<accession>A0ABX8W3X0</accession>
<dbReference type="InterPro" id="IPR008490">
    <property type="entry name" value="Transposase_InsH_N"/>
</dbReference>
<feature type="domain" description="Transposase InsH N-terminal" evidence="2">
    <location>
        <begin position="16"/>
        <end position="105"/>
    </location>
</feature>
<dbReference type="PANTHER" id="PTHR33408:SF2">
    <property type="entry name" value="TRANSPOSASE DDE DOMAIN-CONTAINING PROTEIN"/>
    <property type="match status" value="1"/>
</dbReference>
<dbReference type="NCBIfam" id="NF033551">
    <property type="entry name" value="transpos_IS1182"/>
    <property type="match status" value="1"/>
</dbReference>
<name>A0ABX8W3X0_9LACO</name>
<dbReference type="InterPro" id="IPR047629">
    <property type="entry name" value="IS1182_transpos"/>
</dbReference>
<dbReference type="Pfam" id="PF01609">
    <property type="entry name" value="DDE_Tnp_1"/>
    <property type="match status" value="1"/>
</dbReference>
<evidence type="ECO:0000259" key="2">
    <source>
        <dbReference type="Pfam" id="PF05598"/>
    </source>
</evidence>
<dbReference type="PANTHER" id="PTHR33408">
    <property type="entry name" value="TRANSPOSASE"/>
    <property type="match status" value="1"/>
</dbReference>
<gene>
    <name evidence="3" type="ORF">GYM71_02940</name>
</gene>
<keyword evidence="4" id="KW-1185">Reference proteome</keyword>
<dbReference type="Proteomes" id="UP000826550">
    <property type="component" value="Chromosome"/>
</dbReference>
<dbReference type="InterPro" id="IPR002559">
    <property type="entry name" value="Transposase_11"/>
</dbReference>
<protein>
    <submittedName>
        <fullName evidence="3">IS1182 family transposase</fullName>
    </submittedName>
</protein>
<dbReference type="EMBL" id="CP048268">
    <property type="protein sequence ID" value="QYN52416.1"/>
    <property type="molecule type" value="Genomic_DNA"/>
</dbReference>
<evidence type="ECO:0000259" key="1">
    <source>
        <dbReference type="Pfam" id="PF01609"/>
    </source>
</evidence>
<evidence type="ECO:0000313" key="4">
    <source>
        <dbReference type="Proteomes" id="UP000826550"/>
    </source>
</evidence>
<dbReference type="Pfam" id="PF05598">
    <property type="entry name" value="DUF772"/>
    <property type="match status" value="1"/>
</dbReference>
<feature type="domain" description="Transposase IS4-like" evidence="1">
    <location>
        <begin position="266"/>
        <end position="513"/>
    </location>
</feature>
<sequence>MYQNYTTGQTALVLNLDFTIPQNHLVHAISQFVDSIPLAVLEGESSATGRPAYHPARMLKILLFAYSRKVFSGRKIAQMLTENLPMMYLADQQTMSYHTINNFRASKHANQLIKKCFLYFNHLLQEEGLVYEHALFIDGTKVEADANKYSFVWRKAVDRFQAKLQDEALALYQELVEEEVVKAMAAEEVQSSQGLNQLANEVAAEVERLDQAIANEPKAIPGGSKQKQKRRRLKKLFHRIRRDYQPRAQKYEEYQALFKGRNSFSKTDHDATFMRMKEDPMLNGQLKPGYNLQVATSNQYVIDYALYPNSTDTRTLVPFLEQLAVLGDFDTIVADAGYGSEYNYAELTDHFGKQFLIPYTTYEKEQKRKYRHDPTKLDNWYYDETEDYYLDHQGVRFNFKHYSTRHDRYGFTRQFKVYEADEFQLNAAKTALAKTPSGRQRQLNYNPTWQYFKAQVQAALQSKTGKRIYGQRKIDVEPVFGHLKNVFGMRRVHLRGQAKVENDLGLMLMTMNLKKYWQRSGPNSQLWRAERSKKQLKHFFQCFGCFFFCLKS</sequence>